<dbReference type="RefSeq" id="WP_143488160.1">
    <property type="nucleotide sequence ID" value="NZ_VJOY01000006.1"/>
</dbReference>
<protein>
    <recommendedName>
        <fullName evidence="4">F0F1-type ATP synthase subunit beta</fullName>
    </recommendedName>
</protein>
<proteinExistence type="predicted"/>
<organism evidence="2 3">
    <name type="scientific">Pseudomonas mangiferae</name>
    <dbReference type="NCBI Taxonomy" id="2593654"/>
    <lineage>
        <taxon>Bacteria</taxon>
        <taxon>Pseudomonadati</taxon>
        <taxon>Pseudomonadota</taxon>
        <taxon>Gammaproteobacteria</taxon>
        <taxon>Pseudomonadales</taxon>
        <taxon>Pseudomonadaceae</taxon>
        <taxon>Pseudomonas</taxon>
    </lineage>
</organism>
<evidence type="ECO:0000313" key="2">
    <source>
        <dbReference type="EMBL" id="TRX74858.1"/>
    </source>
</evidence>
<gene>
    <name evidence="2" type="ORF">FM069_10025</name>
</gene>
<keyword evidence="1" id="KW-0732">Signal</keyword>
<keyword evidence="3" id="KW-1185">Reference proteome</keyword>
<name>A0A553GZE8_9PSED</name>
<evidence type="ECO:0000256" key="1">
    <source>
        <dbReference type="SAM" id="SignalP"/>
    </source>
</evidence>
<dbReference type="AlphaFoldDB" id="A0A553GZE8"/>
<dbReference type="Proteomes" id="UP000315235">
    <property type="component" value="Unassembled WGS sequence"/>
</dbReference>
<comment type="caution">
    <text evidence="2">The sequence shown here is derived from an EMBL/GenBank/DDBJ whole genome shotgun (WGS) entry which is preliminary data.</text>
</comment>
<dbReference type="OrthoDB" id="6358391at2"/>
<dbReference type="EMBL" id="VJOY01000006">
    <property type="protein sequence ID" value="TRX74858.1"/>
    <property type="molecule type" value="Genomic_DNA"/>
</dbReference>
<reference evidence="2 3" key="1">
    <citation type="submission" date="2019-07" db="EMBL/GenBank/DDBJ databases">
        <title>Pseudomonas mangiferae sp. nov., isolated from bark of mango tree in Thailand.</title>
        <authorList>
            <person name="Srisuk N."/>
            <person name="Anurat P."/>
        </authorList>
    </citation>
    <scope>NUCLEOTIDE SEQUENCE [LARGE SCALE GENOMIC DNA]</scope>
    <source>
        <strain evidence="2 3">DMKU_BBB3-04</strain>
    </source>
</reference>
<feature type="chain" id="PRO_5021871544" description="F0F1-type ATP synthase subunit beta" evidence="1">
    <location>
        <begin position="24"/>
        <end position="267"/>
    </location>
</feature>
<feature type="signal peptide" evidence="1">
    <location>
        <begin position="1"/>
        <end position="23"/>
    </location>
</feature>
<evidence type="ECO:0000313" key="3">
    <source>
        <dbReference type="Proteomes" id="UP000315235"/>
    </source>
</evidence>
<sequence length="267" mass="29185">MTRHLPVLLLSLTLGLCCPPASAADPSASLAALQRMRVASQQSLTDFYLFSGMEGDRRYAQALDDSTKAASTALDQLGELPGDGSRALVDPLRQAWQDYASHLTTLVQTYRSQGFTDPQPVTDTVSRQRRLRQQADALYLKIEQDAAWQVPPLTQRARDLGLFMADIATAYAARNASVGGGASGKGSDLLDRQVDEFDKRLHALAQATENTDATRQALQRVETTWRYLQPTLRNHDENSAPMVVNSYAGQIVEGLETLAGQYAAMAK</sequence>
<accession>A0A553GZE8</accession>
<evidence type="ECO:0008006" key="4">
    <source>
        <dbReference type="Google" id="ProtNLM"/>
    </source>
</evidence>